<accession>A0AAV3Y4A1</accession>
<feature type="compositionally biased region" description="Polar residues" evidence="1">
    <location>
        <begin position="339"/>
        <end position="353"/>
    </location>
</feature>
<feature type="compositionally biased region" description="Polar residues" evidence="1">
    <location>
        <begin position="392"/>
        <end position="405"/>
    </location>
</feature>
<organism evidence="3 4">
    <name type="scientific">Plakobranchus ocellatus</name>
    <dbReference type="NCBI Taxonomy" id="259542"/>
    <lineage>
        <taxon>Eukaryota</taxon>
        <taxon>Metazoa</taxon>
        <taxon>Spiralia</taxon>
        <taxon>Lophotrochozoa</taxon>
        <taxon>Mollusca</taxon>
        <taxon>Gastropoda</taxon>
        <taxon>Heterobranchia</taxon>
        <taxon>Euthyneura</taxon>
        <taxon>Panpulmonata</taxon>
        <taxon>Sacoglossa</taxon>
        <taxon>Placobranchoidea</taxon>
        <taxon>Plakobranchidae</taxon>
        <taxon>Plakobranchus</taxon>
    </lineage>
</organism>
<dbReference type="InterPro" id="IPR013783">
    <property type="entry name" value="Ig-like_fold"/>
</dbReference>
<keyword evidence="4" id="KW-1185">Reference proteome</keyword>
<evidence type="ECO:0000313" key="4">
    <source>
        <dbReference type="Proteomes" id="UP000735302"/>
    </source>
</evidence>
<dbReference type="Gene3D" id="2.60.40.10">
    <property type="entry name" value="Immunoglobulins"/>
    <property type="match status" value="1"/>
</dbReference>
<dbReference type="EMBL" id="BLXT01000492">
    <property type="protein sequence ID" value="GFN77551.1"/>
    <property type="molecule type" value="Genomic_DNA"/>
</dbReference>
<feature type="compositionally biased region" description="Polar residues" evidence="1">
    <location>
        <begin position="420"/>
        <end position="450"/>
    </location>
</feature>
<dbReference type="PANTHER" id="PTHR16165">
    <property type="entry name" value="NXPE FAMILY MEMBER"/>
    <property type="match status" value="1"/>
</dbReference>
<feature type="region of interest" description="Disordered" evidence="1">
    <location>
        <begin position="295"/>
        <end position="488"/>
    </location>
</feature>
<keyword evidence="2" id="KW-1133">Transmembrane helix</keyword>
<evidence type="ECO:0000256" key="2">
    <source>
        <dbReference type="SAM" id="Phobius"/>
    </source>
</evidence>
<dbReference type="Proteomes" id="UP000735302">
    <property type="component" value="Unassembled WGS sequence"/>
</dbReference>
<keyword evidence="2" id="KW-0812">Transmembrane</keyword>
<evidence type="ECO:0000313" key="3">
    <source>
        <dbReference type="EMBL" id="GFN77551.1"/>
    </source>
</evidence>
<evidence type="ECO:0000256" key="1">
    <source>
        <dbReference type="SAM" id="MobiDB-lite"/>
    </source>
</evidence>
<proteinExistence type="predicted"/>
<dbReference type="AlphaFoldDB" id="A0AAV3Y4A1"/>
<keyword evidence="2" id="KW-0472">Membrane</keyword>
<protein>
    <submittedName>
        <fullName evidence="3">Nxpe family member 3</fullName>
    </submittedName>
</protein>
<feature type="compositionally biased region" description="Basic and acidic residues" evidence="1">
    <location>
        <begin position="458"/>
        <end position="473"/>
    </location>
</feature>
<feature type="transmembrane region" description="Helical" evidence="2">
    <location>
        <begin position="21"/>
        <end position="43"/>
    </location>
</feature>
<comment type="caution">
    <text evidence="3">The sequence shown here is derived from an EMBL/GenBank/DDBJ whole genome shotgun (WGS) entry which is preliminary data.</text>
</comment>
<dbReference type="PANTHER" id="PTHR16165:SF5">
    <property type="entry name" value="NXPE FAMILY MEMBER 3"/>
    <property type="match status" value="1"/>
</dbReference>
<reference evidence="3 4" key="1">
    <citation type="journal article" date="2021" name="Elife">
        <title>Chloroplast acquisition without the gene transfer in kleptoplastic sea slugs, Plakobranchus ocellatus.</title>
        <authorList>
            <person name="Maeda T."/>
            <person name="Takahashi S."/>
            <person name="Yoshida T."/>
            <person name="Shimamura S."/>
            <person name="Takaki Y."/>
            <person name="Nagai Y."/>
            <person name="Toyoda A."/>
            <person name="Suzuki Y."/>
            <person name="Arimoto A."/>
            <person name="Ishii H."/>
            <person name="Satoh N."/>
            <person name="Nishiyama T."/>
            <person name="Hasebe M."/>
            <person name="Maruyama T."/>
            <person name="Minagawa J."/>
            <person name="Obokata J."/>
            <person name="Shigenobu S."/>
        </authorList>
    </citation>
    <scope>NUCLEOTIDE SEQUENCE [LARGE SCALE GENOMIC DNA]</scope>
</reference>
<sequence length="805" mass="91205">MALSSPTKKPRGVLVQQQTSCYQRYVLLLLGLGLGSLLVFIYYTDHIQHAVLPRLKAQVKRTVCSMMTLPCPSLEEEARDQTRERATERNRDVLFVATRSGRRRKSFSVGDADEKMYGKDLSARDTGRKHTRDASRKTLNVPIFGRRRRLPILLQGKKRPGVEKFSPFRLLRVKIRDKGVNFPGSDGANNSPKRRPELSDFAEVAEGGHFQMNKQRRSESDDIPDFARNHRLKYRTHDSYIPFKRERELNENERSANEEITSKYKEKNQANNFNLNQNMKKHHPKNYRGKDVLKDLRDGKEDPFGNSPKPGARIPHNGPDVAQNALSRPHGNKKEDILNSKQNHPPQLQQNVTFGLKDRRSNIPGGETEDEAKWLAGKTLPNENTQPKDKTTTNPSTDANNNMSQKRPRDIKRIGKSPNAMPNSETADSAQSTIAPSENRTSTESDNDSPQVKKKSKPREDEMKKGESPESRRKLTLRRNTMNSTGLGLDGKWSGKSLKIHLADRTPFSIQSDYDYLQQHLLSGGLNLTMMSRQRWPKEMRSNTRNFYLDPPLENINQAATHMTSHVTLLEPRPSYSVGDVIKVRVDVYDGNGNPLKRGGDEVRVWLVERAKGASLAGIVTDLNNGSYIAHLQLQWPGVQQIQAELTFSREALRAHDYLRHVTKVMRYIAGGFSKGPLSEATLCSPFPEIPGYPDLCNYSHPVYGLSWFCGKPRKPELQCEDWVSIRDMEFFAPLPLTQDFEPSFANAEPCYAVPSVGLMMRNTVSGRSHRLKEVGVSGETHGDERCKGGVKSQGYRWQLWGKDG</sequence>
<gene>
    <name evidence="3" type="ORF">PoB_000405700</name>
</gene>
<name>A0AAV3Y4A1_9GAST</name>